<protein>
    <recommendedName>
        <fullName evidence="7">Endolytic murein transglycosylase</fullName>
        <ecNumber evidence="7">4.2.2.29</ecNumber>
    </recommendedName>
    <alternativeName>
        <fullName evidence="7">Peptidoglycan lytic transglycosylase</fullName>
    </alternativeName>
    <alternativeName>
        <fullName evidence="7">Peptidoglycan polymerization terminase</fullName>
    </alternativeName>
</protein>
<sequence>MQKLLARQSEAKTIRKIVGIISLSIIIIIGCLVLAGYLYVQSALKPANPKNHQLKKVEIPIGSSVSSIGSLLEDKGIIKNGFIFKYYVKFNNETGFQAGTYGLSPSMTLDQIIKYLKTGKVAKNAEVKITVPEGIQLTEIATIIAKNTPYKNVEIMKHLDDKKFVTKLMKQYPKMLSKDILNPEVKHPLEGYLFPATYYFYEKKPSLDSIIMKMLDKTNIEIKKYQDDLSKQNLTPQKMLIMASLIEEEATSKADRHKISSVFYNRLKVGMPLQTDPTVLYSLNKHKDRVTYKDLEVNSPYNTYKIKGLPPSPISNAGELSIEAAIHPAKTNYLYFLAASKTGKVYFSATLAEHNQLKAKYITSQK</sequence>
<dbReference type="GO" id="GO:0009252">
    <property type="term" value="P:peptidoglycan biosynthetic process"/>
    <property type="evidence" value="ECO:0007669"/>
    <property type="project" value="UniProtKB-UniRule"/>
</dbReference>
<dbReference type="STRING" id="157838.AN964_08095"/>
<dbReference type="CDD" id="cd08010">
    <property type="entry name" value="MltG_like"/>
    <property type="match status" value="1"/>
</dbReference>
<evidence type="ECO:0000256" key="4">
    <source>
        <dbReference type="ARBA" id="ARBA00023136"/>
    </source>
</evidence>
<evidence type="ECO:0000256" key="2">
    <source>
        <dbReference type="ARBA" id="ARBA00022692"/>
    </source>
</evidence>
<dbReference type="PANTHER" id="PTHR30518:SF2">
    <property type="entry name" value="ENDOLYTIC MUREIN TRANSGLYCOSYLASE"/>
    <property type="match status" value="1"/>
</dbReference>
<dbReference type="OrthoDB" id="9814591at2"/>
<proteinExistence type="inferred from homology"/>
<keyword evidence="9" id="KW-1185">Reference proteome</keyword>
<evidence type="ECO:0000256" key="5">
    <source>
        <dbReference type="ARBA" id="ARBA00023239"/>
    </source>
</evidence>
<evidence type="ECO:0000256" key="6">
    <source>
        <dbReference type="ARBA" id="ARBA00023316"/>
    </source>
</evidence>
<gene>
    <name evidence="7" type="primary">mltG</name>
    <name evidence="8" type="ORF">AN964_08095</name>
</gene>
<dbReference type="HAMAP" id="MF_02065">
    <property type="entry name" value="MltG"/>
    <property type="match status" value="1"/>
</dbReference>
<keyword evidence="1 7" id="KW-1003">Cell membrane</keyword>
<keyword evidence="5 7" id="KW-0456">Lyase</keyword>
<dbReference type="AlphaFoldDB" id="A0A0Q3TNR5"/>
<evidence type="ECO:0000256" key="7">
    <source>
        <dbReference type="HAMAP-Rule" id="MF_02065"/>
    </source>
</evidence>
<dbReference type="Gene3D" id="3.30.160.60">
    <property type="entry name" value="Classic Zinc Finger"/>
    <property type="match status" value="1"/>
</dbReference>
<dbReference type="GO" id="GO:0071555">
    <property type="term" value="P:cell wall organization"/>
    <property type="evidence" value="ECO:0007669"/>
    <property type="project" value="UniProtKB-KW"/>
</dbReference>
<keyword evidence="2 7" id="KW-0812">Transmembrane</keyword>
<comment type="caution">
    <text evidence="8">The sequence shown here is derived from an EMBL/GenBank/DDBJ whole genome shotgun (WGS) entry which is preliminary data.</text>
</comment>
<dbReference type="GO" id="GO:0005886">
    <property type="term" value="C:plasma membrane"/>
    <property type="evidence" value="ECO:0007669"/>
    <property type="project" value="UniProtKB-SubCell"/>
</dbReference>
<dbReference type="NCBIfam" id="TIGR00247">
    <property type="entry name" value="endolytic transglycosylase MltG"/>
    <property type="match status" value="1"/>
</dbReference>
<comment type="subcellular location">
    <subcellularLocation>
        <location evidence="7">Cell membrane</location>
        <topology evidence="7">Single-pass membrane protein</topology>
    </subcellularLocation>
</comment>
<keyword evidence="6 7" id="KW-0961">Cell wall biogenesis/degradation</keyword>
<feature type="transmembrane region" description="Helical" evidence="7">
    <location>
        <begin position="20"/>
        <end position="40"/>
    </location>
</feature>
<accession>A0A0Q3TNR5</accession>
<organism evidence="8 9">
    <name type="scientific">Heyndrickxia shackletonii</name>
    <dbReference type="NCBI Taxonomy" id="157838"/>
    <lineage>
        <taxon>Bacteria</taxon>
        <taxon>Bacillati</taxon>
        <taxon>Bacillota</taxon>
        <taxon>Bacilli</taxon>
        <taxon>Bacillales</taxon>
        <taxon>Bacillaceae</taxon>
        <taxon>Heyndrickxia</taxon>
    </lineage>
</organism>
<dbReference type="EC" id="4.2.2.29" evidence="7"/>
<keyword evidence="3 7" id="KW-1133">Transmembrane helix</keyword>
<dbReference type="PANTHER" id="PTHR30518">
    <property type="entry name" value="ENDOLYTIC MUREIN TRANSGLYCOSYLASE"/>
    <property type="match status" value="1"/>
</dbReference>
<evidence type="ECO:0000313" key="9">
    <source>
        <dbReference type="Proteomes" id="UP000051888"/>
    </source>
</evidence>
<evidence type="ECO:0000313" key="8">
    <source>
        <dbReference type="EMBL" id="KQL55417.1"/>
    </source>
</evidence>
<keyword evidence="4 7" id="KW-0472">Membrane</keyword>
<comment type="function">
    <text evidence="7">Functions as a peptidoglycan terminase that cleaves nascent peptidoglycan strands endolytically to terminate their elongation.</text>
</comment>
<comment type="catalytic activity">
    <reaction evidence="7">
        <text>a peptidoglycan chain = a peptidoglycan chain with N-acetyl-1,6-anhydromuramyl-[peptide] at the reducing end + a peptidoglycan chain with N-acetylglucosamine at the non-reducing end.</text>
        <dbReference type="EC" id="4.2.2.29"/>
    </reaction>
</comment>
<reference evidence="8 9" key="1">
    <citation type="submission" date="2015-09" db="EMBL/GenBank/DDBJ databases">
        <title>Genome sequencing project for genomic taxonomy and phylogenomics of Bacillus-like bacteria.</title>
        <authorList>
            <person name="Liu B."/>
            <person name="Wang J."/>
            <person name="Zhu Y."/>
            <person name="Liu G."/>
            <person name="Chen Q."/>
            <person name="Chen Z."/>
            <person name="Lan J."/>
            <person name="Che J."/>
            <person name="Ge C."/>
            <person name="Shi H."/>
            <person name="Pan Z."/>
            <person name="Liu X."/>
        </authorList>
    </citation>
    <scope>NUCLEOTIDE SEQUENCE [LARGE SCALE GENOMIC DNA]</scope>
    <source>
        <strain evidence="8 9">LMG 18435</strain>
    </source>
</reference>
<comment type="similarity">
    <text evidence="7">Belongs to the transglycosylase MltG family.</text>
</comment>
<dbReference type="PROSITE" id="PS51257">
    <property type="entry name" value="PROKAR_LIPOPROTEIN"/>
    <property type="match status" value="1"/>
</dbReference>
<name>A0A0Q3TNR5_9BACI</name>
<evidence type="ECO:0000256" key="1">
    <source>
        <dbReference type="ARBA" id="ARBA00022475"/>
    </source>
</evidence>
<dbReference type="EMBL" id="LJJC01000004">
    <property type="protein sequence ID" value="KQL55417.1"/>
    <property type="molecule type" value="Genomic_DNA"/>
</dbReference>
<dbReference type="Gene3D" id="3.30.1490.480">
    <property type="entry name" value="Endolytic murein transglycosylase"/>
    <property type="match status" value="1"/>
</dbReference>
<dbReference type="GO" id="GO:0008932">
    <property type="term" value="F:lytic endotransglycosylase activity"/>
    <property type="evidence" value="ECO:0007669"/>
    <property type="project" value="UniProtKB-UniRule"/>
</dbReference>
<feature type="site" description="Important for catalytic activity" evidence="7">
    <location>
        <position position="249"/>
    </location>
</feature>
<dbReference type="InterPro" id="IPR003770">
    <property type="entry name" value="MLTG-like"/>
</dbReference>
<evidence type="ECO:0000256" key="3">
    <source>
        <dbReference type="ARBA" id="ARBA00022989"/>
    </source>
</evidence>
<dbReference type="PATRIC" id="fig|157838.3.peg.1773"/>
<dbReference type="Pfam" id="PF02618">
    <property type="entry name" value="YceG"/>
    <property type="match status" value="1"/>
</dbReference>
<dbReference type="Proteomes" id="UP000051888">
    <property type="component" value="Unassembled WGS sequence"/>
</dbReference>